<dbReference type="RefSeq" id="WP_123208425.1">
    <property type="nucleotide sequence ID" value="NZ_JBHTHO010000002.1"/>
</dbReference>
<keyword evidence="1" id="KW-0812">Transmembrane</keyword>
<dbReference type="EMBL" id="QIBX01000004">
    <property type="protein sequence ID" value="RNL40806.1"/>
    <property type="molecule type" value="Genomic_DNA"/>
</dbReference>
<comment type="caution">
    <text evidence="2">The sequence shown here is derived from an EMBL/GenBank/DDBJ whole genome shotgun (WGS) entry which is preliminary data.</text>
</comment>
<dbReference type="GO" id="GO:0009389">
    <property type="term" value="F:dimethyl sulfoxide reductase activity"/>
    <property type="evidence" value="ECO:0007669"/>
    <property type="project" value="TreeGrafter"/>
</dbReference>
<protein>
    <submittedName>
        <fullName evidence="2">DMSO reductase</fullName>
    </submittedName>
</protein>
<sequence length="282" mass="28881">MEIQWPLVLFSLLAGTGGSLFAFVGLSEFLGGSSKVRDAGSIVAIALIVLGGCFSVLHLASPLHAISAVTNLLSFSGISIELMLLGANFVVMLAYILVRKRSNATTPVKVLAVLGIAFGLMLGFFCGHGYVIDAQPTWNSETLPLAYLGTSLACGAFLYGTIVALKGDEKEFGGKLGVFTLGAAVVGAIGLVAYVAFLGIDAASSQALVLWGGVVVLGIVATLVISGLGVFGGGKMPAIAVDVSGLVCAFVGGLAVRSLMWLCATGYIDLFSHTVPSVMMNI</sequence>
<feature type="transmembrane region" description="Helical" evidence="1">
    <location>
        <begin position="72"/>
        <end position="98"/>
    </location>
</feature>
<proteinExistence type="predicted"/>
<dbReference type="Pfam" id="PF04976">
    <property type="entry name" value="DmsC"/>
    <property type="match status" value="1"/>
</dbReference>
<evidence type="ECO:0000313" key="2">
    <source>
        <dbReference type="EMBL" id="RNL40806.1"/>
    </source>
</evidence>
<feature type="transmembrane region" description="Helical" evidence="1">
    <location>
        <begin position="176"/>
        <end position="197"/>
    </location>
</feature>
<feature type="transmembrane region" description="Helical" evidence="1">
    <location>
        <begin position="6"/>
        <end position="27"/>
    </location>
</feature>
<dbReference type="PANTHER" id="PTHR38095:SF1">
    <property type="entry name" value="ANAEROBIC DIMETHYL SULFOXIDE REDUCTASE CHAIN YNFH"/>
    <property type="match status" value="1"/>
</dbReference>
<keyword evidence="3" id="KW-1185">Reference proteome</keyword>
<accession>A0A3N0B2L3</accession>
<dbReference type="AlphaFoldDB" id="A0A3N0B2L3"/>
<dbReference type="GO" id="GO:0019645">
    <property type="term" value="P:anaerobic electron transport chain"/>
    <property type="evidence" value="ECO:0007669"/>
    <property type="project" value="InterPro"/>
</dbReference>
<dbReference type="OrthoDB" id="3173200at2"/>
<organism evidence="2 3">
    <name type="scientific">Slackia equolifaciens</name>
    <dbReference type="NCBI Taxonomy" id="498718"/>
    <lineage>
        <taxon>Bacteria</taxon>
        <taxon>Bacillati</taxon>
        <taxon>Actinomycetota</taxon>
        <taxon>Coriobacteriia</taxon>
        <taxon>Eggerthellales</taxon>
        <taxon>Eggerthellaceae</taxon>
        <taxon>Slackia</taxon>
    </lineage>
</organism>
<name>A0A3N0B2L3_9ACTN</name>
<dbReference type="InterPro" id="IPR007059">
    <property type="entry name" value="DmsC"/>
</dbReference>
<dbReference type="GO" id="GO:0005886">
    <property type="term" value="C:plasma membrane"/>
    <property type="evidence" value="ECO:0007669"/>
    <property type="project" value="TreeGrafter"/>
</dbReference>
<feature type="transmembrane region" description="Helical" evidence="1">
    <location>
        <begin position="39"/>
        <end position="60"/>
    </location>
</feature>
<feature type="transmembrane region" description="Helical" evidence="1">
    <location>
        <begin position="110"/>
        <end position="132"/>
    </location>
</feature>
<keyword evidence="1" id="KW-0472">Membrane</keyword>
<reference evidence="3" key="1">
    <citation type="submission" date="2018-05" db="EMBL/GenBank/DDBJ databases">
        <title>Genome Sequencing of selected type strains of the family Eggerthellaceae.</title>
        <authorList>
            <person name="Danylec N."/>
            <person name="Stoll D.A."/>
            <person name="Doetsch A."/>
            <person name="Huch M."/>
        </authorList>
    </citation>
    <scope>NUCLEOTIDE SEQUENCE [LARGE SCALE GENOMIC DNA]</scope>
    <source>
        <strain evidence="3">DSM 24851</strain>
    </source>
</reference>
<evidence type="ECO:0000256" key="1">
    <source>
        <dbReference type="SAM" id="Phobius"/>
    </source>
</evidence>
<feature type="transmembrane region" description="Helical" evidence="1">
    <location>
        <begin position="243"/>
        <end position="268"/>
    </location>
</feature>
<gene>
    <name evidence="2" type="ORF">DMP06_03800</name>
</gene>
<evidence type="ECO:0000313" key="3">
    <source>
        <dbReference type="Proteomes" id="UP000269591"/>
    </source>
</evidence>
<dbReference type="Proteomes" id="UP000269591">
    <property type="component" value="Unassembled WGS sequence"/>
</dbReference>
<dbReference type="PANTHER" id="PTHR38095">
    <property type="entry name" value="ANAEROBIC DIMETHYL SULFOXIDE REDUCTASE CHAIN YNFH"/>
    <property type="match status" value="1"/>
</dbReference>
<dbReference type="GO" id="GO:0009390">
    <property type="term" value="C:dimethyl sulfoxide reductase complex"/>
    <property type="evidence" value="ECO:0007669"/>
    <property type="project" value="TreeGrafter"/>
</dbReference>
<feature type="transmembrane region" description="Helical" evidence="1">
    <location>
        <begin position="209"/>
        <end position="231"/>
    </location>
</feature>
<keyword evidence="1" id="KW-1133">Transmembrane helix</keyword>
<feature type="transmembrane region" description="Helical" evidence="1">
    <location>
        <begin position="144"/>
        <end position="164"/>
    </location>
</feature>